<protein>
    <submittedName>
        <fullName evidence="2">Drug/metabolite transporter (DMT)-like permease</fullName>
    </submittedName>
</protein>
<name>A0A7W6MM95_9HYPH</name>
<dbReference type="Proteomes" id="UP000542776">
    <property type="component" value="Unassembled WGS sequence"/>
</dbReference>
<proteinExistence type="predicted"/>
<keyword evidence="1" id="KW-0472">Membrane</keyword>
<sequence length="283" mass="29409">MIVLAVLMQALGKVAYGTWLVAVPSNLFVFLSFALTAAFFLVMSRRGIGEHAWGPLLLLNAATALTFITFFYALKLIEPAIVGAVEIGIGPVIVVLIALATTGERPSRLRVIVCLGILVGCAVLALAALQGSGFASFGPQAWIGLGASVAAGIGAVLITMSSRALLNRGWRFGAVLAHRFYVILPVSLVLTLGSGGEPIEWTGGLAATLLVVSVIGVLAPLYLLQVGIGRCDAYTVMVTMAALPVLTFVIEGFSPAYVWSGLTALGVAIVSGFLLLDVATKPR</sequence>
<keyword evidence="3" id="KW-1185">Reference proteome</keyword>
<dbReference type="AlphaFoldDB" id="A0A7W6MM95"/>
<dbReference type="InterPro" id="IPR037185">
    <property type="entry name" value="EmrE-like"/>
</dbReference>
<feature type="transmembrane region" description="Helical" evidence="1">
    <location>
        <begin position="204"/>
        <end position="224"/>
    </location>
</feature>
<keyword evidence="1" id="KW-1133">Transmembrane helix</keyword>
<comment type="caution">
    <text evidence="2">The sequence shown here is derived from an EMBL/GenBank/DDBJ whole genome shotgun (WGS) entry which is preliminary data.</text>
</comment>
<feature type="transmembrane region" description="Helical" evidence="1">
    <location>
        <begin position="256"/>
        <end position="276"/>
    </location>
</feature>
<keyword evidence="1" id="KW-0812">Transmembrane</keyword>
<feature type="transmembrane region" description="Helical" evidence="1">
    <location>
        <begin position="111"/>
        <end position="129"/>
    </location>
</feature>
<dbReference type="Gene3D" id="1.10.3730.20">
    <property type="match status" value="1"/>
</dbReference>
<feature type="transmembrane region" description="Helical" evidence="1">
    <location>
        <begin position="231"/>
        <end position="250"/>
    </location>
</feature>
<dbReference type="SUPFAM" id="SSF103481">
    <property type="entry name" value="Multidrug resistance efflux transporter EmrE"/>
    <property type="match status" value="1"/>
</dbReference>
<accession>A0A7W6MM95</accession>
<reference evidence="2 3" key="1">
    <citation type="submission" date="2020-08" db="EMBL/GenBank/DDBJ databases">
        <title>Genomic Encyclopedia of Type Strains, Phase IV (KMG-IV): sequencing the most valuable type-strain genomes for metagenomic binning, comparative biology and taxonomic classification.</title>
        <authorList>
            <person name="Goeker M."/>
        </authorList>
    </citation>
    <scope>NUCLEOTIDE SEQUENCE [LARGE SCALE GENOMIC DNA]</scope>
    <source>
        <strain evidence="2 3">DSM 102238</strain>
    </source>
</reference>
<evidence type="ECO:0000313" key="2">
    <source>
        <dbReference type="EMBL" id="MBB4000620.1"/>
    </source>
</evidence>
<feature type="transmembrane region" description="Helical" evidence="1">
    <location>
        <begin position="80"/>
        <end position="99"/>
    </location>
</feature>
<feature type="transmembrane region" description="Helical" evidence="1">
    <location>
        <begin position="27"/>
        <end position="44"/>
    </location>
</feature>
<dbReference type="EMBL" id="JACIEK010000024">
    <property type="protein sequence ID" value="MBB4000620.1"/>
    <property type="molecule type" value="Genomic_DNA"/>
</dbReference>
<feature type="transmembrane region" description="Helical" evidence="1">
    <location>
        <begin position="56"/>
        <end position="74"/>
    </location>
</feature>
<evidence type="ECO:0000313" key="3">
    <source>
        <dbReference type="Proteomes" id="UP000542776"/>
    </source>
</evidence>
<evidence type="ECO:0000256" key="1">
    <source>
        <dbReference type="SAM" id="Phobius"/>
    </source>
</evidence>
<gene>
    <name evidence="2" type="ORF">GGR04_004500</name>
</gene>
<organism evidence="2 3">
    <name type="scientific">Aureimonas pseudogalii</name>
    <dbReference type="NCBI Taxonomy" id="1744844"/>
    <lineage>
        <taxon>Bacteria</taxon>
        <taxon>Pseudomonadati</taxon>
        <taxon>Pseudomonadota</taxon>
        <taxon>Alphaproteobacteria</taxon>
        <taxon>Hyphomicrobiales</taxon>
        <taxon>Aurantimonadaceae</taxon>
        <taxon>Aureimonas</taxon>
    </lineage>
</organism>
<dbReference type="RefSeq" id="WP_183202560.1">
    <property type="nucleotide sequence ID" value="NZ_JACIEK010000024.1"/>
</dbReference>
<feature type="transmembrane region" description="Helical" evidence="1">
    <location>
        <begin position="172"/>
        <end position="192"/>
    </location>
</feature>
<feature type="transmembrane region" description="Helical" evidence="1">
    <location>
        <begin position="141"/>
        <end position="160"/>
    </location>
</feature>